<dbReference type="OrthoDB" id="436547at2759"/>
<gene>
    <name evidence="3" type="ORF">AK812_SmicGene36387</name>
</gene>
<feature type="transmembrane region" description="Helical" evidence="2">
    <location>
        <begin position="50"/>
        <end position="67"/>
    </location>
</feature>
<comment type="caution">
    <text evidence="3">The sequence shown here is derived from an EMBL/GenBank/DDBJ whole genome shotgun (WGS) entry which is preliminary data.</text>
</comment>
<feature type="transmembrane region" description="Helical" evidence="2">
    <location>
        <begin position="14"/>
        <end position="38"/>
    </location>
</feature>
<feature type="compositionally biased region" description="Basic and acidic residues" evidence="1">
    <location>
        <begin position="157"/>
        <end position="170"/>
    </location>
</feature>
<proteinExistence type="predicted"/>
<evidence type="ECO:0000256" key="1">
    <source>
        <dbReference type="SAM" id="MobiDB-lite"/>
    </source>
</evidence>
<reference evidence="3 4" key="1">
    <citation type="submission" date="2016-02" db="EMBL/GenBank/DDBJ databases">
        <title>Genome analysis of coral dinoflagellate symbionts highlights evolutionary adaptations to a symbiotic lifestyle.</title>
        <authorList>
            <person name="Aranda M."/>
            <person name="Li Y."/>
            <person name="Liew Y.J."/>
            <person name="Baumgarten S."/>
            <person name="Simakov O."/>
            <person name="Wilson M."/>
            <person name="Piel J."/>
            <person name="Ashoor H."/>
            <person name="Bougouffa S."/>
            <person name="Bajic V.B."/>
            <person name="Ryu T."/>
            <person name="Ravasi T."/>
            <person name="Bayer T."/>
            <person name="Micklem G."/>
            <person name="Kim H."/>
            <person name="Bhak J."/>
            <person name="Lajeunesse T.C."/>
            <person name="Voolstra C.R."/>
        </authorList>
    </citation>
    <scope>NUCLEOTIDE SEQUENCE [LARGE SCALE GENOMIC DNA]</scope>
    <source>
        <strain evidence="3 4">CCMP2467</strain>
    </source>
</reference>
<accession>A0A1Q9CJ32</accession>
<protein>
    <submittedName>
        <fullName evidence="3">Uncharacterized protein</fullName>
    </submittedName>
</protein>
<keyword evidence="4" id="KW-1185">Reference proteome</keyword>
<organism evidence="3 4">
    <name type="scientific">Symbiodinium microadriaticum</name>
    <name type="common">Dinoflagellate</name>
    <name type="synonym">Zooxanthella microadriatica</name>
    <dbReference type="NCBI Taxonomy" id="2951"/>
    <lineage>
        <taxon>Eukaryota</taxon>
        <taxon>Sar</taxon>
        <taxon>Alveolata</taxon>
        <taxon>Dinophyceae</taxon>
        <taxon>Suessiales</taxon>
        <taxon>Symbiodiniaceae</taxon>
        <taxon>Symbiodinium</taxon>
    </lineage>
</organism>
<sequence length="183" mass="18984">MECPSGAPIEELRVFGLGAGLFGLGLTLIASVLVFAAVSCAVRSCRPGGFCAVLLANLALALFLVLLPKACVSSQVGTLETGFQSLVFLISGYLQDVGQLAGVEANQTPGGTLSILRLIAVQAASASASAKTDAEESACKEEASCKIVLLDTEHKEDLEDKKAAERKEDQQDTDVASRNTAPL</sequence>
<dbReference type="Proteomes" id="UP000186817">
    <property type="component" value="Unassembled WGS sequence"/>
</dbReference>
<evidence type="ECO:0000313" key="3">
    <source>
        <dbReference type="EMBL" id="OLP82916.1"/>
    </source>
</evidence>
<keyword evidence="2" id="KW-0812">Transmembrane</keyword>
<dbReference type="AlphaFoldDB" id="A0A1Q9CJ32"/>
<name>A0A1Q9CJ32_SYMMI</name>
<dbReference type="EMBL" id="LSRX01001156">
    <property type="protein sequence ID" value="OLP82916.1"/>
    <property type="molecule type" value="Genomic_DNA"/>
</dbReference>
<feature type="region of interest" description="Disordered" evidence="1">
    <location>
        <begin position="157"/>
        <end position="183"/>
    </location>
</feature>
<feature type="compositionally biased region" description="Polar residues" evidence="1">
    <location>
        <begin position="173"/>
        <end position="183"/>
    </location>
</feature>
<evidence type="ECO:0000256" key="2">
    <source>
        <dbReference type="SAM" id="Phobius"/>
    </source>
</evidence>
<keyword evidence="2" id="KW-0472">Membrane</keyword>
<keyword evidence="2" id="KW-1133">Transmembrane helix</keyword>
<evidence type="ECO:0000313" key="4">
    <source>
        <dbReference type="Proteomes" id="UP000186817"/>
    </source>
</evidence>